<evidence type="ECO:0000313" key="3">
    <source>
        <dbReference type="Proteomes" id="UP000499080"/>
    </source>
</evidence>
<dbReference type="Proteomes" id="UP000499080">
    <property type="component" value="Unassembled WGS sequence"/>
</dbReference>
<evidence type="ECO:0000313" key="2">
    <source>
        <dbReference type="EMBL" id="GBM02058.1"/>
    </source>
</evidence>
<keyword evidence="3" id="KW-1185">Reference proteome</keyword>
<name>A0A4Y2CE18_ARAVE</name>
<dbReference type="AlphaFoldDB" id="A0A4Y2CE18"/>
<proteinExistence type="predicted"/>
<organism evidence="2 3">
    <name type="scientific">Araneus ventricosus</name>
    <name type="common">Orbweaver spider</name>
    <name type="synonym">Epeira ventricosa</name>
    <dbReference type="NCBI Taxonomy" id="182803"/>
    <lineage>
        <taxon>Eukaryota</taxon>
        <taxon>Metazoa</taxon>
        <taxon>Ecdysozoa</taxon>
        <taxon>Arthropoda</taxon>
        <taxon>Chelicerata</taxon>
        <taxon>Arachnida</taxon>
        <taxon>Araneae</taxon>
        <taxon>Araneomorphae</taxon>
        <taxon>Entelegynae</taxon>
        <taxon>Araneoidea</taxon>
        <taxon>Araneidae</taxon>
        <taxon>Araneus</taxon>
    </lineage>
</organism>
<evidence type="ECO:0000313" key="1">
    <source>
        <dbReference type="EMBL" id="GBM02035.1"/>
    </source>
</evidence>
<sequence length="134" mass="15108">MGSSRWQCTKRAPISDLDIGAARMSGVQEVYRTFSIFLSSYLVLKIKFTYYFVFAVSPKTDNRCSAPSPTFRYTTELGLCKEMSLPLLTSVKFQVSLKMFGSSFGVDVRHSLLRIIGNLRTQNLCSPVVLLNFN</sequence>
<gene>
    <name evidence="1" type="ORF">AVEN_240285_1</name>
    <name evidence="2" type="ORF">AVEN_262770_1</name>
</gene>
<reference evidence="2 3" key="1">
    <citation type="journal article" date="2019" name="Sci. Rep.">
        <title>Orb-weaving spider Araneus ventricosus genome elucidates the spidroin gene catalogue.</title>
        <authorList>
            <person name="Kono N."/>
            <person name="Nakamura H."/>
            <person name="Ohtoshi R."/>
            <person name="Moran D.A.P."/>
            <person name="Shinohara A."/>
            <person name="Yoshida Y."/>
            <person name="Fujiwara M."/>
            <person name="Mori M."/>
            <person name="Tomita M."/>
            <person name="Arakawa K."/>
        </authorList>
    </citation>
    <scope>NUCLEOTIDE SEQUENCE [LARGE SCALE GENOMIC DNA]</scope>
</reference>
<accession>A0A4Y2CE18</accession>
<comment type="caution">
    <text evidence="2">The sequence shown here is derived from an EMBL/GenBank/DDBJ whole genome shotgun (WGS) entry which is preliminary data.</text>
</comment>
<dbReference type="EMBL" id="BGPR01238709">
    <property type="protein sequence ID" value="GBM02035.1"/>
    <property type="molecule type" value="Genomic_DNA"/>
</dbReference>
<dbReference type="EMBL" id="BGPR01238715">
    <property type="protein sequence ID" value="GBM02058.1"/>
    <property type="molecule type" value="Genomic_DNA"/>
</dbReference>
<protein>
    <submittedName>
        <fullName evidence="2">Uncharacterized protein</fullName>
    </submittedName>
</protein>